<dbReference type="GO" id="GO:0005524">
    <property type="term" value="F:ATP binding"/>
    <property type="evidence" value="ECO:0007669"/>
    <property type="project" value="UniProtKB-UniRule"/>
</dbReference>
<feature type="domain" description="Protein kinase" evidence="13">
    <location>
        <begin position="68"/>
        <end position="366"/>
    </location>
</feature>
<evidence type="ECO:0000259" key="13">
    <source>
        <dbReference type="PROSITE" id="PS50011"/>
    </source>
</evidence>
<dbReference type="InterPro" id="IPR011009">
    <property type="entry name" value="Kinase-like_dom_sf"/>
</dbReference>
<keyword evidence="4 11" id="KW-0547">Nucleotide-binding</keyword>
<keyword evidence="2" id="KW-0597">Phosphoprotein</keyword>
<comment type="catalytic activity">
    <reaction evidence="8">
        <text>L-seryl-[protein] + ATP = O-phospho-L-seryl-[protein] + ADP + H(+)</text>
        <dbReference type="Rhea" id="RHEA:17989"/>
        <dbReference type="Rhea" id="RHEA-COMP:9863"/>
        <dbReference type="Rhea" id="RHEA-COMP:11604"/>
        <dbReference type="ChEBI" id="CHEBI:15378"/>
        <dbReference type="ChEBI" id="CHEBI:29999"/>
        <dbReference type="ChEBI" id="CHEBI:30616"/>
        <dbReference type="ChEBI" id="CHEBI:83421"/>
        <dbReference type="ChEBI" id="CHEBI:456216"/>
        <dbReference type="EC" id="2.7.12.2"/>
    </reaction>
</comment>
<evidence type="ECO:0000256" key="2">
    <source>
        <dbReference type="ARBA" id="ARBA00022553"/>
    </source>
</evidence>
<evidence type="ECO:0000313" key="14">
    <source>
        <dbReference type="EMBL" id="GMT25170.1"/>
    </source>
</evidence>
<dbReference type="AlphaFoldDB" id="A0AAV5W4A9"/>
<dbReference type="PROSITE" id="PS00107">
    <property type="entry name" value="PROTEIN_KINASE_ATP"/>
    <property type="match status" value="1"/>
</dbReference>
<proteinExistence type="predicted"/>
<dbReference type="PROSITE" id="PS50011">
    <property type="entry name" value="PROTEIN_KINASE_DOM"/>
    <property type="match status" value="1"/>
</dbReference>
<comment type="catalytic activity">
    <reaction evidence="10">
        <text>L-tyrosyl-[protein] + ATP = O-phospho-L-tyrosyl-[protein] + ADP + H(+)</text>
        <dbReference type="Rhea" id="RHEA:10596"/>
        <dbReference type="Rhea" id="RHEA-COMP:10136"/>
        <dbReference type="Rhea" id="RHEA-COMP:20101"/>
        <dbReference type="ChEBI" id="CHEBI:15378"/>
        <dbReference type="ChEBI" id="CHEBI:30616"/>
        <dbReference type="ChEBI" id="CHEBI:46858"/>
        <dbReference type="ChEBI" id="CHEBI:61978"/>
        <dbReference type="ChEBI" id="CHEBI:456216"/>
        <dbReference type="EC" id="2.7.12.2"/>
    </reaction>
</comment>
<reference evidence="14" key="1">
    <citation type="submission" date="2023-10" db="EMBL/GenBank/DDBJ databases">
        <title>Genome assembly of Pristionchus species.</title>
        <authorList>
            <person name="Yoshida K."/>
            <person name="Sommer R.J."/>
        </authorList>
    </citation>
    <scope>NUCLEOTIDE SEQUENCE</scope>
    <source>
        <strain evidence="14">RS5133</strain>
    </source>
</reference>
<feature type="non-terminal residue" evidence="14">
    <location>
        <position position="1"/>
    </location>
</feature>
<comment type="catalytic activity">
    <reaction evidence="9">
        <text>L-threonyl-[protein] + ATP = O-phospho-L-threonyl-[protein] + ADP + H(+)</text>
        <dbReference type="Rhea" id="RHEA:46608"/>
        <dbReference type="Rhea" id="RHEA-COMP:11060"/>
        <dbReference type="Rhea" id="RHEA-COMP:11605"/>
        <dbReference type="ChEBI" id="CHEBI:15378"/>
        <dbReference type="ChEBI" id="CHEBI:30013"/>
        <dbReference type="ChEBI" id="CHEBI:30616"/>
        <dbReference type="ChEBI" id="CHEBI:61977"/>
        <dbReference type="ChEBI" id="CHEBI:456216"/>
        <dbReference type="EC" id="2.7.12.2"/>
    </reaction>
</comment>
<dbReference type="PANTHER" id="PTHR47238:SF4">
    <property type="entry name" value="MITOGEN-ACTIVATED PROTEIN KINASE KINASE 5"/>
    <property type="match status" value="1"/>
</dbReference>
<evidence type="ECO:0000256" key="8">
    <source>
        <dbReference type="ARBA" id="ARBA00049014"/>
    </source>
</evidence>
<dbReference type="Gene3D" id="3.30.200.20">
    <property type="entry name" value="Phosphorylase Kinase, domain 1"/>
    <property type="match status" value="1"/>
</dbReference>
<keyword evidence="15" id="KW-1185">Reference proteome</keyword>
<dbReference type="GO" id="GO:0004674">
    <property type="term" value="F:protein serine/threonine kinase activity"/>
    <property type="evidence" value="ECO:0007669"/>
    <property type="project" value="UniProtKB-KW"/>
</dbReference>
<dbReference type="SUPFAM" id="SSF56112">
    <property type="entry name" value="Protein kinase-like (PK-like)"/>
    <property type="match status" value="1"/>
</dbReference>
<evidence type="ECO:0000256" key="4">
    <source>
        <dbReference type="ARBA" id="ARBA00022741"/>
    </source>
</evidence>
<dbReference type="Proteomes" id="UP001432322">
    <property type="component" value="Unassembled WGS sequence"/>
</dbReference>
<keyword evidence="5" id="KW-0418">Kinase</keyword>
<comment type="caution">
    <text evidence="14">The sequence shown here is derived from an EMBL/GenBank/DDBJ whole genome shotgun (WGS) entry which is preliminary data.</text>
</comment>
<evidence type="ECO:0000256" key="1">
    <source>
        <dbReference type="ARBA" id="ARBA00022527"/>
    </source>
</evidence>
<gene>
    <name evidence="14" type="ORF">PFISCL1PPCAC_16467</name>
</gene>
<evidence type="ECO:0000256" key="9">
    <source>
        <dbReference type="ARBA" id="ARBA00049299"/>
    </source>
</evidence>
<evidence type="ECO:0000256" key="7">
    <source>
        <dbReference type="ARBA" id="ARBA00023137"/>
    </source>
</evidence>
<organism evidence="14 15">
    <name type="scientific">Pristionchus fissidentatus</name>
    <dbReference type="NCBI Taxonomy" id="1538716"/>
    <lineage>
        <taxon>Eukaryota</taxon>
        <taxon>Metazoa</taxon>
        <taxon>Ecdysozoa</taxon>
        <taxon>Nematoda</taxon>
        <taxon>Chromadorea</taxon>
        <taxon>Rhabditida</taxon>
        <taxon>Rhabditina</taxon>
        <taxon>Diplogasteromorpha</taxon>
        <taxon>Diplogasteroidea</taxon>
        <taxon>Neodiplogasteridae</taxon>
        <taxon>Pristionchus</taxon>
    </lineage>
</organism>
<dbReference type="GO" id="GO:0004708">
    <property type="term" value="F:MAP kinase kinase activity"/>
    <property type="evidence" value="ECO:0007669"/>
    <property type="project" value="UniProtKB-EC"/>
</dbReference>
<feature type="compositionally biased region" description="Basic and acidic residues" evidence="12">
    <location>
        <begin position="1"/>
        <end position="10"/>
    </location>
</feature>
<dbReference type="Pfam" id="PF00069">
    <property type="entry name" value="Pkinase"/>
    <property type="match status" value="1"/>
</dbReference>
<keyword evidence="3" id="KW-0808">Transferase</keyword>
<evidence type="ECO:0000256" key="10">
    <source>
        <dbReference type="ARBA" id="ARBA00051693"/>
    </source>
</evidence>
<dbReference type="SMART" id="SM00220">
    <property type="entry name" value="S_TKc"/>
    <property type="match status" value="1"/>
</dbReference>
<evidence type="ECO:0000256" key="11">
    <source>
        <dbReference type="PROSITE-ProRule" id="PRU10141"/>
    </source>
</evidence>
<dbReference type="GO" id="GO:0004713">
    <property type="term" value="F:protein tyrosine kinase activity"/>
    <property type="evidence" value="ECO:0007669"/>
    <property type="project" value="UniProtKB-KW"/>
</dbReference>
<evidence type="ECO:0000256" key="6">
    <source>
        <dbReference type="ARBA" id="ARBA00022840"/>
    </source>
</evidence>
<name>A0AAV5W4A9_9BILA</name>
<accession>A0AAV5W4A9</accession>
<protein>
    <recommendedName>
        <fullName evidence="13">Protein kinase domain-containing protein</fullName>
    </recommendedName>
</protein>
<dbReference type="InterPro" id="IPR052468">
    <property type="entry name" value="Dual_spec_MAPK_kinase"/>
</dbReference>
<sequence length="366" mass="40642">QRKAQQREVQDAQQDFGEGANSTDPFAHMRQREVQAAQKDAQALINAGNGQFRVSSAETINFTSADLRQESIILGRGGFGSVYKGKFLPRDIDIAIKKIDIIQRSGGQNDGRGRSDVIREVVNGKPSHANIVKLYGFVVQGFTCRICMEVMHANLDEVKRVAHNDRIPGLSQKFKKKEIESFLGCVTVAVVDALVFLRNDARVMQRDIKPSNIMINSNGSVKICDFGVSKKLVTGLTSKNATESVGTLSYLAPERFDKEYGSKSEVWSLGITLAEFANGRHPYSAHLSAAPTDFAVSEVIRDPKIAPEAVEGDFSADLRNFVEFWRVIDIPDRIFTIWEGFLNEMDWQMCVSHGQSVAITNPRLSQ</sequence>
<keyword evidence="1" id="KW-0723">Serine/threonine-protein kinase</keyword>
<evidence type="ECO:0000256" key="5">
    <source>
        <dbReference type="ARBA" id="ARBA00022777"/>
    </source>
</evidence>
<keyword evidence="7" id="KW-0829">Tyrosine-protein kinase</keyword>
<dbReference type="EMBL" id="BTSY01000004">
    <property type="protein sequence ID" value="GMT25170.1"/>
    <property type="molecule type" value="Genomic_DNA"/>
</dbReference>
<dbReference type="Gene3D" id="1.10.510.10">
    <property type="entry name" value="Transferase(Phosphotransferase) domain 1"/>
    <property type="match status" value="1"/>
</dbReference>
<evidence type="ECO:0000313" key="15">
    <source>
        <dbReference type="Proteomes" id="UP001432322"/>
    </source>
</evidence>
<evidence type="ECO:0000256" key="3">
    <source>
        <dbReference type="ARBA" id="ARBA00022679"/>
    </source>
</evidence>
<dbReference type="InterPro" id="IPR000719">
    <property type="entry name" value="Prot_kinase_dom"/>
</dbReference>
<dbReference type="InterPro" id="IPR017441">
    <property type="entry name" value="Protein_kinase_ATP_BS"/>
</dbReference>
<evidence type="ECO:0000256" key="12">
    <source>
        <dbReference type="SAM" id="MobiDB-lite"/>
    </source>
</evidence>
<keyword evidence="6 11" id="KW-0067">ATP-binding</keyword>
<dbReference type="PANTHER" id="PTHR47238">
    <property type="entry name" value="MITOGEN-ACTIVATED PROTEIN KINASE KINASE 5"/>
    <property type="match status" value="1"/>
</dbReference>
<feature type="region of interest" description="Disordered" evidence="12">
    <location>
        <begin position="1"/>
        <end position="24"/>
    </location>
</feature>
<feature type="binding site" evidence="11">
    <location>
        <position position="98"/>
    </location>
    <ligand>
        <name>ATP</name>
        <dbReference type="ChEBI" id="CHEBI:30616"/>
    </ligand>
</feature>